<evidence type="ECO:0000313" key="3">
    <source>
        <dbReference type="Proteomes" id="UP000003688"/>
    </source>
</evidence>
<name>B9XSF5_PEDPL</name>
<dbReference type="RefSeq" id="WP_007418738.1">
    <property type="nucleotide sequence ID" value="NZ_ABOX02000079.1"/>
</dbReference>
<dbReference type="EMBL" id="ABOX02000079">
    <property type="protein sequence ID" value="EEF57220.1"/>
    <property type="molecule type" value="Genomic_DNA"/>
</dbReference>
<organism evidence="2 3">
    <name type="scientific">Pedosphaera parvula (strain Ellin514)</name>
    <dbReference type="NCBI Taxonomy" id="320771"/>
    <lineage>
        <taxon>Bacteria</taxon>
        <taxon>Pseudomonadati</taxon>
        <taxon>Verrucomicrobiota</taxon>
        <taxon>Pedosphaerae</taxon>
        <taxon>Pedosphaerales</taxon>
        <taxon>Pedosphaeraceae</taxon>
        <taxon>Pedosphaera</taxon>
    </lineage>
</organism>
<gene>
    <name evidence="2" type="ORF">Cflav_PD0302</name>
</gene>
<dbReference type="PANTHER" id="PTHR12110:SF53">
    <property type="entry name" value="BLR5974 PROTEIN"/>
    <property type="match status" value="1"/>
</dbReference>
<keyword evidence="3" id="KW-1185">Reference proteome</keyword>
<dbReference type="Proteomes" id="UP000003688">
    <property type="component" value="Unassembled WGS sequence"/>
</dbReference>
<reference evidence="2 3" key="1">
    <citation type="journal article" date="2011" name="J. Bacteriol.">
        <title>Genome sequence of 'Pedosphaera parvula' Ellin514, an aerobic Verrucomicrobial isolate from pasture soil.</title>
        <authorList>
            <person name="Kant R."/>
            <person name="van Passel M.W."/>
            <person name="Sangwan P."/>
            <person name="Palva A."/>
            <person name="Lucas S."/>
            <person name="Copeland A."/>
            <person name="Lapidus A."/>
            <person name="Glavina Del Rio T."/>
            <person name="Dalin E."/>
            <person name="Tice H."/>
            <person name="Bruce D."/>
            <person name="Goodwin L."/>
            <person name="Pitluck S."/>
            <person name="Chertkov O."/>
            <person name="Larimer F.W."/>
            <person name="Land M.L."/>
            <person name="Hauser L."/>
            <person name="Brettin T.S."/>
            <person name="Detter J.C."/>
            <person name="Han S."/>
            <person name="de Vos W.M."/>
            <person name="Janssen P.H."/>
            <person name="Smidt H."/>
        </authorList>
    </citation>
    <scope>NUCLEOTIDE SEQUENCE [LARGE SCALE GENOMIC DNA]</scope>
    <source>
        <strain evidence="2 3">Ellin514</strain>
    </source>
</reference>
<dbReference type="InterPro" id="IPR036237">
    <property type="entry name" value="Xyl_isomerase-like_sf"/>
</dbReference>
<dbReference type="InterPro" id="IPR013022">
    <property type="entry name" value="Xyl_isomerase-like_TIM-brl"/>
</dbReference>
<dbReference type="Pfam" id="PF01261">
    <property type="entry name" value="AP_endonuc_2"/>
    <property type="match status" value="1"/>
</dbReference>
<evidence type="ECO:0000259" key="1">
    <source>
        <dbReference type="Pfam" id="PF01261"/>
    </source>
</evidence>
<dbReference type="AlphaFoldDB" id="B9XSF5"/>
<protein>
    <submittedName>
        <fullName evidence="2">Xylose isomerase domain protein TIM barrel</fullName>
    </submittedName>
</protein>
<dbReference type="SUPFAM" id="SSF51658">
    <property type="entry name" value="Xylose isomerase-like"/>
    <property type="match status" value="1"/>
</dbReference>
<dbReference type="STRING" id="320771.Cflav_PD0302"/>
<dbReference type="Gene3D" id="3.20.20.150">
    <property type="entry name" value="Divalent-metal-dependent TIM barrel enzymes"/>
    <property type="match status" value="1"/>
</dbReference>
<dbReference type="OrthoDB" id="9810637at2"/>
<dbReference type="GO" id="GO:0016853">
    <property type="term" value="F:isomerase activity"/>
    <property type="evidence" value="ECO:0007669"/>
    <property type="project" value="UniProtKB-KW"/>
</dbReference>
<feature type="domain" description="Xylose isomerase-like TIM barrel" evidence="1">
    <location>
        <begin position="32"/>
        <end position="252"/>
    </location>
</feature>
<dbReference type="PANTHER" id="PTHR12110">
    <property type="entry name" value="HYDROXYPYRUVATE ISOMERASE"/>
    <property type="match status" value="1"/>
</dbReference>
<sequence>MFQISLAEWSLHRALESGKLDHMDFPKVARNDFGIHAIELVNTFFKAKAKDQDYLAEFRKRADDFGVKALLIMCDHEGNVGDAEPEARKNAIENHRKWLEAAKFLGCHSIRVNAYSSGTPEEQKEFVSEGLHTLSEAAAKLELSVLVENHGGLSSNAAWLASVIRKVNLPNCGTLPDFGNWKLADGTEYDRYQGLTELMPFAKSVSAKSRDFDASGNEAHSDYRRMVQIVLAAGYHGHLGIEYSGEQISEAEGILTTKRLLEIVRAEFSRNQVN</sequence>
<dbReference type="InterPro" id="IPR050312">
    <property type="entry name" value="IolE/XylAMocC-like"/>
</dbReference>
<comment type="caution">
    <text evidence="2">The sequence shown here is derived from an EMBL/GenBank/DDBJ whole genome shotgun (WGS) entry which is preliminary data.</text>
</comment>
<accession>B9XSF5</accession>
<keyword evidence="2" id="KW-0413">Isomerase</keyword>
<proteinExistence type="predicted"/>
<evidence type="ECO:0000313" key="2">
    <source>
        <dbReference type="EMBL" id="EEF57220.1"/>
    </source>
</evidence>